<dbReference type="Pfam" id="PF00067">
    <property type="entry name" value="p450"/>
    <property type="match status" value="1"/>
</dbReference>
<dbReference type="InterPro" id="IPR002401">
    <property type="entry name" value="Cyt_P450_E_grp-I"/>
</dbReference>
<dbReference type="InterPro" id="IPR001128">
    <property type="entry name" value="Cyt_P450"/>
</dbReference>
<dbReference type="GO" id="GO:0016705">
    <property type="term" value="F:oxidoreductase activity, acting on paired donors, with incorporation or reduction of molecular oxygen"/>
    <property type="evidence" value="ECO:0007669"/>
    <property type="project" value="InterPro"/>
</dbReference>
<evidence type="ECO:0000256" key="3">
    <source>
        <dbReference type="ARBA" id="ARBA00022617"/>
    </source>
</evidence>
<dbReference type="FunFam" id="1.10.630.10:FF:000006">
    <property type="entry name" value="Cytochrome P450 302a1, mitochondrial"/>
    <property type="match status" value="1"/>
</dbReference>
<dbReference type="AlphaFoldDB" id="A0A836FF37"/>
<dbReference type="PANTHER" id="PTHR24279">
    <property type="entry name" value="CYTOCHROME P450"/>
    <property type="match status" value="1"/>
</dbReference>
<feature type="region of interest" description="Disordered" evidence="10">
    <location>
        <begin position="855"/>
        <end position="878"/>
    </location>
</feature>
<dbReference type="PANTHER" id="PTHR24279:SF120">
    <property type="entry name" value="CYTOCHROME P450"/>
    <property type="match status" value="1"/>
</dbReference>
<keyword evidence="3 8" id="KW-0349">Heme</keyword>
<dbReference type="EMBL" id="JAANIA010002070">
    <property type="protein sequence ID" value="KAG5317893.1"/>
    <property type="molecule type" value="Genomic_DNA"/>
</dbReference>
<comment type="cofactor">
    <cofactor evidence="1 8">
        <name>heme</name>
        <dbReference type="ChEBI" id="CHEBI:30413"/>
    </cofactor>
</comment>
<evidence type="ECO:0000256" key="10">
    <source>
        <dbReference type="SAM" id="MobiDB-lite"/>
    </source>
</evidence>
<dbReference type="GO" id="GO:0042302">
    <property type="term" value="F:structural constituent of cuticle"/>
    <property type="evidence" value="ECO:0007669"/>
    <property type="project" value="UniProtKB-UniRule"/>
</dbReference>
<keyword evidence="7" id="KW-0503">Monooxygenase</keyword>
<accession>A0A836FF37</accession>
<proteinExistence type="inferred from homology"/>
<dbReference type="PROSITE" id="PS51155">
    <property type="entry name" value="CHIT_BIND_RR_2"/>
    <property type="match status" value="2"/>
</dbReference>
<dbReference type="Proteomes" id="UP000668214">
    <property type="component" value="Unassembled WGS sequence"/>
</dbReference>
<evidence type="ECO:0000256" key="1">
    <source>
        <dbReference type="ARBA" id="ARBA00001971"/>
    </source>
</evidence>
<dbReference type="InterPro" id="IPR036396">
    <property type="entry name" value="Cyt_P450_sf"/>
</dbReference>
<comment type="similarity">
    <text evidence="2">Belongs to the cytochrome P450 family.</text>
</comment>
<evidence type="ECO:0000256" key="2">
    <source>
        <dbReference type="ARBA" id="ARBA00010617"/>
    </source>
</evidence>
<dbReference type="InterPro" id="IPR017972">
    <property type="entry name" value="Cyt_P450_CS"/>
</dbReference>
<evidence type="ECO:0000313" key="11">
    <source>
        <dbReference type="EMBL" id="KAG5317893.1"/>
    </source>
</evidence>
<dbReference type="InterPro" id="IPR050479">
    <property type="entry name" value="CYP11_CYP27_families"/>
</dbReference>
<dbReference type="InterPro" id="IPR000618">
    <property type="entry name" value="Insect_cuticle"/>
</dbReference>
<keyword evidence="5" id="KW-0560">Oxidoreductase</keyword>
<sequence length="878" mass="101350">MLTFQNENIEWLVRKAENRENARFKIDRELKQSAQILKPVSLVYLYIRIKFIMYARMKLCEKKGMIKKLCVRVCSNNLYQIDSAKPKPFENIPGPRSLPVIGTLYKYVPFIGEYNFTKLHTNGLLKLKRYGPLVREEIVPGQPIVWVFRPEDIEKVFKAESGLHPKRRSHLALLKYRKDRSNVYNSGGLLPTNGTEWWRLRREFQKVLSKPRNVVDYLEDTDAVVQKFVRICSREKPNDFLPLFSHLFLELICLVAFDVKMGSLSEEEKHPHSRSSRLIEAALTTNSAILKLDNGLMFWRFFETPLYRKLRKAQNYMEEIALQMVTQKNQDASICRKQSLLEEYLKNETLDVKDIVGMACDTLLAGIDTTTYSLSYALYHLARNTNVQEKLRLEAATLLTDPMSPMTAEILRNAIYTKAVLKETFRLNPLSVGIGRILQTDVVLSGYHIPKGTVVVTQNQVICRLPEYFDEPNSFRPERWLRDNDVTKLKEKFINPYAVLPFGHGPRSCIARRFAEQNLQIILLRSYIDQTSKTLIIRINEHKNHDEEKILQKRLIASALCLTADEIEAQRSGWNLNPNTQYHIQTDEGPERFFRFQTSNGQYRKEKRLADGTVIGTEGWLDPLGYLRLKDYIADHEGFRILKSKMVYVGKDRPIQDALAEAKKIPAQTGILARPKRPPNPFRRPDSNAIVPLSGNDITSSYYAPTTIRPRPISRNNYYSNRPGYPSELQSLDVYHRPDAMYYREPAARPPTQILEAPYDPAIGSSSLKPSYQSPSVSQNDFPLYDGTHTTANGFQYYLRRQYHEEEREPEGNNVGSFGYIDPFGIRRVIYYKTDPFSGGFLHKKNNRYVGFNATPYDPLPPDLSRTRLSRALPTSAS</sequence>
<dbReference type="PROSITE" id="PS00086">
    <property type="entry name" value="CYTOCHROME_P450"/>
    <property type="match status" value="1"/>
</dbReference>
<evidence type="ECO:0000256" key="4">
    <source>
        <dbReference type="ARBA" id="ARBA00022723"/>
    </source>
</evidence>
<protein>
    <submittedName>
        <fullName evidence="11">CP302 protein</fullName>
    </submittedName>
</protein>
<keyword evidence="12" id="KW-1185">Reference proteome</keyword>
<dbReference type="GO" id="GO:0020037">
    <property type="term" value="F:heme binding"/>
    <property type="evidence" value="ECO:0007669"/>
    <property type="project" value="InterPro"/>
</dbReference>
<dbReference type="PRINTS" id="PR00463">
    <property type="entry name" value="EP450I"/>
</dbReference>
<evidence type="ECO:0000256" key="9">
    <source>
        <dbReference type="PROSITE-ProRule" id="PRU00497"/>
    </source>
</evidence>
<name>A0A836FF37_9HYME</name>
<feature type="non-terminal residue" evidence="11">
    <location>
        <position position="1"/>
    </location>
</feature>
<evidence type="ECO:0000256" key="6">
    <source>
        <dbReference type="ARBA" id="ARBA00023004"/>
    </source>
</evidence>
<evidence type="ECO:0000256" key="8">
    <source>
        <dbReference type="PIRSR" id="PIRSR602401-1"/>
    </source>
</evidence>
<dbReference type="CDD" id="cd11054">
    <property type="entry name" value="CYP24A1-like"/>
    <property type="match status" value="1"/>
</dbReference>
<organism evidence="11 12">
    <name type="scientific">Pseudoatta argentina</name>
    <dbReference type="NCBI Taxonomy" id="621737"/>
    <lineage>
        <taxon>Eukaryota</taxon>
        <taxon>Metazoa</taxon>
        <taxon>Ecdysozoa</taxon>
        <taxon>Arthropoda</taxon>
        <taxon>Hexapoda</taxon>
        <taxon>Insecta</taxon>
        <taxon>Pterygota</taxon>
        <taxon>Neoptera</taxon>
        <taxon>Endopterygota</taxon>
        <taxon>Hymenoptera</taxon>
        <taxon>Apocrita</taxon>
        <taxon>Aculeata</taxon>
        <taxon>Formicoidea</taxon>
        <taxon>Formicidae</taxon>
        <taxon>Myrmicinae</taxon>
        <taxon>Pseudoatta</taxon>
    </lineage>
</organism>
<keyword evidence="9" id="KW-0193">Cuticle</keyword>
<evidence type="ECO:0000256" key="7">
    <source>
        <dbReference type="ARBA" id="ARBA00023033"/>
    </source>
</evidence>
<dbReference type="GO" id="GO:0004497">
    <property type="term" value="F:monooxygenase activity"/>
    <property type="evidence" value="ECO:0007669"/>
    <property type="project" value="UniProtKB-KW"/>
</dbReference>
<gene>
    <name evidence="11" type="primary">Dib</name>
    <name evidence="11" type="ORF">G6Z78_0013178</name>
</gene>
<reference evidence="11" key="1">
    <citation type="submission" date="2020-02" db="EMBL/GenBank/DDBJ databases">
        <title>Relaxed selection underlies rapid genomic changes in the transitions from sociality to social parasitism in ants.</title>
        <authorList>
            <person name="Bi X."/>
        </authorList>
    </citation>
    <scope>NUCLEOTIDE SEQUENCE</scope>
    <source>
        <strain evidence="11">BGI-DK2014c</strain>
        <tissue evidence="11">Whole body</tissue>
    </source>
</reference>
<dbReference type="SUPFAM" id="SSF48264">
    <property type="entry name" value="Cytochrome P450"/>
    <property type="match status" value="1"/>
</dbReference>
<dbReference type="Pfam" id="PF00379">
    <property type="entry name" value="Chitin_bind_4"/>
    <property type="match status" value="1"/>
</dbReference>
<keyword evidence="6 8" id="KW-0408">Iron</keyword>
<comment type="caution">
    <text evidence="11">The sequence shown here is derived from an EMBL/GenBank/DDBJ whole genome shotgun (WGS) entry which is preliminary data.</text>
</comment>
<feature type="binding site" description="axial binding residue" evidence="8">
    <location>
        <position position="509"/>
    </location>
    <ligand>
        <name>heme</name>
        <dbReference type="ChEBI" id="CHEBI:30413"/>
    </ligand>
    <ligandPart>
        <name>Fe</name>
        <dbReference type="ChEBI" id="CHEBI:18248"/>
    </ligandPart>
</feature>
<dbReference type="GO" id="GO:0005506">
    <property type="term" value="F:iron ion binding"/>
    <property type="evidence" value="ECO:0007669"/>
    <property type="project" value="InterPro"/>
</dbReference>
<evidence type="ECO:0000313" key="12">
    <source>
        <dbReference type="Proteomes" id="UP000668214"/>
    </source>
</evidence>
<evidence type="ECO:0000256" key="5">
    <source>
        <dbReference type="ARBA" id="ARBA00023002"/>
    </source>
</evidence>
<dbReference type="PRINTS" id="PR00385">
    <property type="entry name" value="P450"/>
</dbReference>
<dbReference type="Gene3D" id="1.10.630.10">
    <property type="entry name" value="Cytochrome P450"/>
    <property type="match status" value="1"/>
</dbReference>
<keyword evidence="4 8" id="KW-0479">Metal-binding</keyword>
<feature type="non-terminal residue" evidence="11">
    <location>
        <position position="878"/>
    </location>
</feature>